<dbReference type="InterPro" id="IPR000297">
    <property type="entry name" value="PPIase_PpiC"/>
</dbReference>
<sequence length="183" mass="19884">MSQQQWQIRYSNSRALPYFYNAATQQSVWEAPAELSQADIGALPGAQLLQAGAGAAKKEQQGKVRASHLLVKHRESRRASSWKEASITRTRAEAEQILREHQRALLSGGSASAPNVDVSADDFAKLASVHSDCSSARSGGDLGYFARGQMQRPFEEATYALHVGEMSDVVSTESGLHLILRTA</sequence>
<dbReference type="SMART" id="SM00456">
    <property type="entry name" value="WW"/>
    <property type="match status" value="1"/>
</dbReference>
<dbReference type="GO" id="GO:0003755">
    <property type="term" value="F:peptidyl-prolyl cis-trans isomerase activity"/>
    <property type="evidence" value="ECO:0007669"/>
    <property type="project" value="UniProtKB-UniRule"/>
</dbReference>
<dbReference type="PROSITE" id="PS50198">
    <property type="entry name" value="PPIC_PPIASE_2"/>
    <property type="match status" value="1"/>
</dbReference>
<dbReference type="PROSITE" id="PS50020">
    <property type="entry name" value="WW_DOMAIN_2"/>
    <property type="match status" value="1"/>
</dbReference>
<dbReference type="AlphaFoldDB" id="A0A316Z087"/>
<evidence type="ECO:0000259" key="7">
    <source>
        <dbReference type="PROSITE" id="PS50198"/>
    </source>
</evidence>
<organism evidence="8 9">
    <name type="scientific">Tilletiopsis washingtonensis</name>
    <dbReference type="NCBI Taxonomy" id="58919"/>
    <lineage>
        <taxon>Eukaryota</taxon>
        <taxon>Fungi</taxon>
        <taxon>Dikarya</taxon>
        <taxon>Basidiomycota</taxon>
        <taxon>Ustilaginomycotina</taxon>
        <taxon>Exobasidiomycetes</taxon>
        <taxon>Entylomatales</taxon>
        <taxon>Entylomatales incertae sedis</taxon>
        <taxon>Tilletiopsis</taxon>
    </lineage>
</organism>
<proteinExistence type="predicted"/>
<evidence type="ECO:0000313" key="9">
    <source>
        <dbReference type="Proteomes" id="UP000245946"/>
    </source>
</evidence>
<keyword evidence="3 4" id="KW-0413">Isomerase</keyword>
<dbReference type="Proteomes" id="UP000245946">
    <property type="component" value="Unassembled WGS sequence"/>
</dbReference>
<feature type="domain" description="PpiC" evidence="7">
    <location>
        <begin position="61"/>
        <end position="183"/>
    </location>
</feature>
<dbReference type="FunFam" id="3.10.50.40:FF:000010">
    <property type="entry name" value="Peptidyl-prolyl cis-trans isomerase Pin1"/>
    <property type="match status" value="1"/>
</dbReference>
<keyword evidence="2 4" id="KW-0697">Rotamase</keyword>
<dbReference type="Pfam" id="PF00639">
    <property type="entry name" value="Rotamase"/>
    <property type="match status" value="1"/>
</dbReference>
<dbReference type="GO" id="GO:0005634">
    <property type="term" value="C:nucleus"/>
    <property type="evidence" value="ECO:0007669"/>
    <property type="project" value="TreeGrafter"/>
</dbReference>
<dbReference type="PANTHER" id="PTHR10657:SF4">
    <property type="entry name" value="PEPTIDYL-PROLYL CIS-TRANS ISOMERASE-RELATED"/>
    <property type="match status" value="1"/>
</dbReference>
<reference evidence="8 9" key="1">
    <citation type="journal article" date="2018" name="Mol. Biol. Evol.">
        <title>Broad Genomic Sampling Reveals a Smut Pathogenic Ancestry of the Fungal Clade Ustilaginomycotina.</title>
        <authorList>
            <person name="Kijpornyongpan T."/>
            <person name="Mondo S.J."/>
            <person name="Barry K."/>
            <person name="Sandor L."/>
            <person name="Lee J."/>
            <person name="Lipzen A."/>
            <person name="Pangilinan J."/>
            <person name="LaButti K."/>
            <person name="Hainaut M."/>
            <person name="Henrissat B."/>
            <person name="Grigoriev I.V."/>
            <person name="Spatafora J.W."/>
            <person name="Aime M.C."/>
        </authorList>
    </citation>
    <scope>NUCLEOTIDE SEQUENCE [LARGE SCALE GENOMIC DNA]</scope>
    <source>
        <strain evidence="8 9">MCA 4186</strain>
    </source>
</reference>
<dbReference type="InterPro" id="IPR051370">
    <property type="entry name" value="PPIase_Pin1"/>
</dbReference>
<protein>
    <recommendedName>
        <fullName evidence="5">Peptidyl-prolyl cis-trans isomerase</fullName>
        <ecNumber evidence="5">5.2.1.8</ecNumber>
    </recommendedName>
</protein>
<dbReference type="CDD" id="cd00201">
    <property type="entry name" value="WW"/>
    <property type="match status" value="1"/>
</dbReference>
<dbReference type="InterPro" id="IPR036020">
    <property type="entry name" value="WW_dom_sf"/>
</dbReference>
<dbReference type="EC" id="5.2.1.8" evidence="5"/>
<comment type="catalytic activity">
    <reaction evidence="1 5">
        <text>[protein]-peptidylproline (omega=180) = [protein]-peptidylproline (omega=0)</text>
        <dbReference type="Rhea" id="RHEA:16237"/>
        <dbReference type="Rhea" id="RHEA-COMP:10747"/>
        <dbReference type="Rhea" id="RHEA-COMP:10748"/>
        <dbReference type="ChEBI" id="CHEBI:83833"/>
        <dbReference type="ChEBI" id="CHEBI:83834"/>
        <dbReference type="EC" id="5.2.1.8"/>
    </reaction>
</comment>
<dbReference type="InterPro" id="IPR023058">
    <property type="entry name" value="PPIase_PpiC_CS"/>
</dbReference>
<accession>A0A316Z087</accession>
<dbReference type="STRING" id="58919.A0A316Z087"/>
<dbReference type="Gene3D" id="2.20.70.10">
    <property type="match status" value="1"/>
</dbReference>
<dbReference type="RefSeq" id="XP_025595409.1">
    <property type="nucleotide sequence ID" value="XM_025743405.1"/>
</dbReference>
<name>A0A316Z087_9BASI</name>
<dbReference type="InterPro" id="IPR001202">
    <property type="entry name" value="WW_dom"/>
</dbReference>
<dbReference type="SUPFAM" id="SSF54534">
    <property type="entry name" value="FKBP-like"/>
    <property type="match status" value="1"/>
</dbReference>
<dbReference type="GeneID" id="37270949"/>
<dbReference type="EMBL" id="KZ819306">
    <property type="protein sequence ID" value="PWN95130.1"/>
    <property type="molecule type" value="Genomic_DNA"/>
</dbReference>
<dbReference type="GO" id="GO:0060255">
    <property type="term" value="P:regulation of macromolecule metabolic process"/>
    <property type="evidence" value="ECO:0007669"/>
    <property type="project" value="UniProtKB-ARBA"/>
</dbReference>
<feature type="domain" description="WW" evidence="6">
    <location>
        <begin position="6"/>
        <end position="34"/>
    </location>
</feature>
<dbReference type="PROSITE" id="PS01096">
    <property type="entry name" value="PPIC_PPIASE_1"/>
    <property type="match status" value="1"/>
</dbReference>
<dbReference type="GO" id="GO:0080090">
    <property type="term" value="P:regulation of primary metabolic process"/>
    <property type="evidence" value="ECO:0007669"/>
    <property type="project" value="UniProtKB-ARBA"/>
</dbReference>
<evidence type="ECO:0000256" key="3">
    <source>
        <dbReference type="ARBA" id="ARBA00023235"/>
    </source>
</evidence>
<evidence type="ECO:0000256" key="2">
    <source>
        <dbReference type="ARBA" id="ARBA00023110"/>
    </source>
</evidence>
<dbReference type="Gene3D" id="3.10.50.40">
    <property type="match status" value="1"/>
</dbReference>
<dbReference type="PANTHER" id="PTHR10657">
    <property type="entry name" value="PEPTIDYL-PROLYL CIS-TRANS ISOMERASE"/>
    <property type="match status" value="1"/>
</dbReference>
<dbReference type="InterPro" id="IPR046357">
    <property type="entry name" value="PPIase_dom_sf"/>
</dbReference>
<keyword evidence="9" id="KW-1185">Reference proteome</keyword>
<dbReference type="GO" id="GO:0005829">
    <property type="term" value="C:cytosol"/>
    <property type="evidence" value="ECO:0007669"/>
    <property type="project" value="TreeGrafter"/>
</dbReference>
<evidence type="ECO:0000256" key="1">
    <source>
        <dbReference type="ARBA" id="ARBA00000971"/>
    </source>
</evidence>
<evidence type="ECO:0000256" key="4">
    <source>
        <dbReference type="PROSITE-ProRule" id="PRU00278"/>
    </source>
</evidence>
<evidence type="ECO:0000313" key="8">
    <source>
        <dbReference type="EMBL" id="PWN95130.1"/>
    </source>
</evidence>
<gene>
    <name evidence="8" type="ORF">FA09DRAFT_332309</name>
</gene>
<dbReference type="OrthoDB" id="2530521at2759"/>
<evidence type="ECO:0000259" key="6">
    <source>
        <dbReference type="PROSITE" id="PS50020"/>
    </source>
</evidence>
<dbReference type="SUPFAM" id="SSF51045">
    <property type="entry name" value="WW domain"/>
    <property type="match status" value="1"/>
</dbReference>
<evidence type="ECO:0000256" key="5">
    <source>
        <dbReference type="RuleBase" id="RU363014"/>
    </source>
</evidence>